<dbReference type="GO" id="GO:0005677">
    <property type="term" value="C:chromatin silencing complex"/>
    <property type="evidence" value="ECO:0007669"/>
    <property type="project" value="TreeGrafter"/>
</dbReference>
<feature type="region of interest" description="Disordered" evidence="1">
    <location>
        <begin position="211"/>
        <end position="284"/>
    </location>
</feature>
<dbReference type="EMBL" id="CAVLEF010000004">
    <property type="protein sequence ID" value="CAK1543108.1"/>
    <property type="molecule type" value="Genomic_DNA"/>
</dbReference>
<dbReference type="PROSITE" id="PS51038">
    <property type="entry name" value="BAH"/>
    <property type="match status" value="1"/>
</dbReference>
<dbReference type="InterPro" id="IPR053032">
    <property type="entry name" value="BAH_domain-containing"/>
</dbReference>
<feature type="compositionally biased region" description="Basic residues" evidence="1">
    <location>
        <begin position="490"/>
        <end position="501"/>
    </location>
</feature>
<dbReference type="InterPro" id="IPR043151">
    <property type="entry name" value="BAH_sf"/>
</dbReference>
<dbReference type="Proteomes" id="UP001497472">
    <property type="component" value="Unassembled WGS sequence"/>
</dbReference>
<feature type="compositionally biased region" description="Basic and acidic residues" evidence="1">
    <location>
        <begin position="504"/>
        <end position="515"/>
    </location>
</feature>
<feature type="region of interest" description="Disordered" evidence="1">
    <location>
        <begin position="487"/>
        <end position="521"/>
    </location>
</feature>
<comment type="caution">
    <text evidence="3">The sequence shown here is derived from an EMBL/GenBank/DDBJ whole genome shotgun (WGS) entry which is preliminary data.</text>
</comment>
<dbReference type="PANTHER" id="PTHR46576:SF1">
    <property type="entry name" value="BROMO ADJACENT HOMOLOGY DOMAIN-CONTAINING 1 PROTEIN"/>
    <property type="match status" value="1"/>
</dbReference>
<dbReference type="AlphaFoldDB" id="A0AAV1J4F6"/>
<feature type="domain" description="BAH" evidence="2">
    <location>
        <begin position="967"/>
        <end position="1122"/>
    </location>
</feature>
<evidence type="ECO:0000313" key="3">
    <source>
        <dbReference type="EMBL" id="CAK1543108.1"/>
    </source>
</evidence>
<name>A0AAV1J4F6_9NEOP</name>
<feature type="compositionally biased region" description="Polar residues" evidence="1">
    <location>
        <begin position="419"/>
        <end position="428"/>
    </location>
</feature>
<gene>
    <name evidence="3" type="ORF">LNINA_LOCUS2945</name>
</gene>
<evidence type="ECO:0000256" key="1">
    <source>
        <dbReference type="SAM" id="MobiDB-lite"/>
    </source>
</evidence>
<sequence>MKEECKLCSVNGWCGSQGTTDFSISSLMRPAVQHQGSMDPRHDAVLLSAYLFKLGDYPLYPLHDYYSNGGKPCSCTYCDPMPRTPYGYYQPAGPLIKETSADADRALTRYHPAPHYHAPHPPVLQQYGPYYPTDLCYGRYYRPPGPYHIPPPQPEAPMVGVGSEPYPPPQYYGTPPCYQHSPQRIPYVEYRGCPCPLNACPKNVLIGPATGKAPTGGGPGDVQTALAPPGGAFRPKVRACALDSAADTHGSGKDPPLEPEPPEPPTAADAPHPCPLPAMGGASPKRELYDVRDSLRINGDIPGPEALGPPSPARGSAGICAPQPPPIAPRRARLGKEMARRSLAGDDTTLLLSTSQPTSTQQEIDDDVLAISPPICAPIDLSSSDERSTPLVDVKKENEGPTYASLRKTEAQALREHNSTGSDTTALTDSAKPVKRRYSKSKLEIEMKDVQLEDVCKTNGIGEHVKLQKRRKVSGDQIEPPRIEMVTKETKKRSIQSKKTSKTPSEKKTYKRKSDSVSTETKAKKMLFGSESANDPRLQNVAAFNNKTLQEDTSHITQKTNSAEVLDNLIKKNCIERTDVKGYMPESELNPASLFLPTTNANSAKKTLNINNNVVDSNSTISGVTPETIAAVSQLIEKKLAHKNSYKLEKIDSQITHNIKSVLNSNDQNDALHKCKEDKKNRALASIDKCVDIESEICKTSSVNKDNCGLTKVKSEIVPTSKVKCENYTKTIKAIKSQKCKVNTAISDTEIKKFICDSSCESQNIKRENHELSMEGPLEENDKLDKMVSEICNTSIDTNGDLKRKTVEKVVKLLVSKRQAKLDAAEATEKDIDMVDMTDKNADKTKRCKLTSSEIKGKGVEKVAKLLVSKKTVIKTDEAALVIEDACSSPVPGLKGRARRRRSGGRRVRRVATPIAPPELKPRPPPRWSNGWNWDGDYYCSKVYLNNDSRLDRTARCWSRMTHASGDRVARGDCVLLRASQARAQPFVARVASLWENPDDGEMMVSLVWYYRPEHTDRGRLPTDAPDEVFASRHRDANSVACIEDKCYVLTFNEYCRYRKRLKAAEEGITIAPSIVPPFPANEVTPAIAPTDTKLPPSVSPELVLFCRKVYDFRTKKIHVPNK</sequence>
<feature type="compositionally biased region" description="Basic and acidic residues" evidence="1">
    <location>
        <begin position="407"/>
        <end position="418"/>
    </location>
</feature>
<dbReference type="Pfam" id="PF01426">
    <property type="entry name" value="BAH"/>
    <property type="match status" value="1"/>
</dbReference>
<organism evidence="3 4">
    <name type="scientific">Leptosia nina</name>
    <dbReference type="NCBI Taxonomy" id="320188"/>
    <lineage>
        <taxon>Eukaryota</taxon>
        <taxon>Metazoa</taxon>
        <taxon>Ecdysozoa</taxon>
        <taxon>Arthropoda</taxon>
        <taxon>Hexapoda</taxon>
        <taxon>Insecta</taxon>
        <taxon>Pterygota</taxon>
        <taxon>Neoptera</taxon>
        <taxon>Endopterygota</taxon>
        <taxon>Lepidoptera</taxon>
        <taxon>Glossata</taxon>
        <taxon>Ditrysia</taxon>
        <taxon>Papilionoidea</taxon>
        <taxon>Pieridae</taxon>
        <taxon>Pierinae</taxon>
        <taxon>Leptosia</taxon>
    </lineage>
</organism>
<feature type="region of interest" description="Disordered" evidence="1">
    <location>
        <begin position="379"/>
        <end position="433"/>
    </location>
</feature>
<evidence type="ECO:0000313" key="4">
    <source>
        <dbReference type="Proteomes" id="UP001497472"/>
    </source>
</evidence>
<dbReference type="SMART" id="SM00439">
    <property type="entry name" value="BAH"/>
    <property type="match status" value="1"/>
</dbReference>
<dbReference type="GO" id="GO:0045892">
    <property type="term" value="P:negative regulation of DNA-templated transcription"/>
    <property type="evidence" value="ECO:0007669"/>
    <property type="project" value="TreeGrafter"/>
</dbReference>
<protein>
    <recommendedName>
        <fullName evidence="2">BAH domain-containing protein</fullName>
    </recommendedName>
</protein>
<proteinExistence type="predicted"/>
<dbReference type="InterPro" id="IPR001025">
    <property type="entry name" value="BAH_dom"/>
</dbReference>
<reference evidence="3 4" key="1">
    <citation type="submission" date="2023-11" db="EMBL/GenBank/DDBJ databases">
        <authorList>
            <person name="Okamura Y."/>
        </authorList>
    </citation>
    <scope>NUCLEOTIDE SEQUENCE [LARGE SCALE GENOMIC DNA]</scope>
</reference>
<dbReference type="GO" id="GO:0031507">
    <property type="term" value="P:heterochromatin formation"/>
    <property type="evidence" value="ECO:0007669"/>
    <property type="project" value="TreeGrafter"/>
</dbReference>
<dbReference type="GO" id="GO:0003682">
    <property type="term" value="F:chromatin binding"/>
    <property type="evidence" value="ECO:0007669"/>
    <property type="project" value="InterPro"/>
</dbReference>
<keyword evidence="4" id="KW-1185">Reference proteome</keyword>
<feature type="compositionally biased region" description="Basic and acidic residues" evidence="1">
    <location>
        <begin position="384"/>
        <end position="399"/>
    </location>
</feature>
<dbReference type="Gene3D" id="2.30.30.490">
    <property type="match status" value="1"/>
</dbReference>
<dbReference type="PANTHER" id="PTHR46576">
    <property type="entry name" value="BROMO ADJACENT HOMOLOGY DOMAIN-CONTAINING 1 PROTEIN"/>
    <property type="match status" value="1"/>
</dbReference>
<feature type="region of interest" description="Disordered" evidence="1">
    <location>
        <begin position="296"/>
        <end position="326"/>
    </location>
</feature>
<accession>A0AAV1J4F6</accession>
<evidence type="ECO:0000259" key="2">
    <source>
        <dbReference type="PROSITE" id="PS51038"/>
    </source>
</evidence>
<dbReference type="GO" id="GO:0000976">
    <property type="term" value="F:transcription cis-regulatory region binding"/>
    <property type="evidence" value="ECO:0007669"/>
    <property type="project" value="TreeGrafter"/>
</dbReference>